<proteinExistence type="predicted"/>
<organism evidence="1 2">
    <name type="scientific">Grus japonensis</name>
    <name type="common">Japanese crane</name>
    <name type="synonym">Red-crowned crane</name>
    <dbReference type="NCBI Taxonomy" id="30415"/>
    <lineage>
        <taxon>Eukaryota</taxon>
        <taxon>Metazoa</taxon>
        <taxon>Chordata</taxon>
        <taxon>Craniata</taxon>
        <taxon>Vertebrata</taxon>
        <taxon>Euteleostomi</taxon>
        <taxon>Archelosauria</taxon>
        <taxon>Archosauria</taxon>
        <taxon>Dinosauria</taxon>
        <taxon>Saurischia</taxon>
        <taxon>Theropoda</taxon>
        <taxon>Coelurosauria</taxon>
        <taxon>Aves</taxon>
        <taxon>Neognathae</taxon>
        <taxon>Neoaves</taxon>
        <taxon>Gruiformes</taxon>
        <taxon>Gruidae</taxon>
        <taxon>Grus</taxon>
    </lineage>
</organism>
<sequence>MTLFLWCGAVTWGERFDALKKKSHSEETVLVGTEAKSFCSNHVPLKERKKTVLGKISIPVVAEVQEVVTCAAERVSLLECH</sequence>
<protein>
    <submittedName>
        <fullName evidence="1">Uncharacterized protein</fullName>
    </submittedName>
</protein>
<reference evidence="1 2" key="1">
    <citation type="submission" date="2024-06" db="EMBL/GenBank/DDBJ databases">
        <title>The draft genome of Grus japonensis, version 3.</title>
        <authorList>
            <person name="Nabeshima K."/>
            <person name="Suzuki S."/>
            <person name="Onuma M."/>
        </authorList>
    </citation>
    <scope>NUCLEOTIDE SEQUENCE [LARGE SCALE GENOMIC DNA]</scope>
    <source>
        <strain evidence="1 2">451A</strain>
    </source>
</reference>
<evidence type="ECO:0000313" key="1">
    <source>
        <dbReference type="EMBL" id="GAB0187515.1"/>
    </source>
</evidence>
<dbReference type="AlphaFoldDB" id="A0ABC9WQT9"/>
<evidence type="ECO:0000313" key="2">
    <source>
        <dbReference type="Proteomes" id="UP001623348"/>
    </source>
</evidence>
<gene>
    <name evidence="1" type="ORF">GRJ2_001216800</name>
</gene>
<accession>A0ABC9WQT9</accession>
<keyword evidence="2" id="KW-1185">Reference proteome</keyword>
<dbReference type="EMBL" id="BAAFJT010000003">
    <property type="protein sequence ID" value="GAB0187515.1"/>
    <property type="molecule type" value="Genomic_DNA"/>
</dbReference>
<comment type="caution">
    <text evidence="1">The sequence shown here is derived from an EMBL/GenBank/DDBJ whole genome shotgun (WGS) entry which is preliminary data.</text>
</comment>
<name>A0ABC9WQT9_GRUJA</name>
<dbReference type="Proteomes" id="UP001623348">
    <property type="component" value="Unassembled WGS sequence"/>
</dbReference>